<sequence length="232" mass="26778">MNLDVLIAAITKSKNRKFLYHFTRAANLPAIAHFDALWSSGVLYPEGAGERRTGARQVRYRDYVMTINAHLRILDSMLDDSTTQEQFRSTLDQHVFLWPTLRDCRKMMETYARREPEEAFAVLEFDAFTLLAEHASHVKLSKYDSGSSPRFPKLCMYKKSPDMFLPLSEFKTVLRQAVPAKASEVREVLIEGQVRQLSRHLRSVYVQSGTDIPERWMGLAKSWSELMREPSS</sequence>
<accession>A0ABU9DER7</accession>
<evidence type="ECO:0000313" key="2">
    <source>
        <dbReference type="Proteomes" id="UP001469365"/>
    </source>
</evidence>
<gene>
    <name evidence="1" type="ORF">WMW72_04965</name>
</gene>
<organism evidence="1 2">
    <name type="scientific">Paenibacillus filicis</name>
    <dbReference type="NCBI Taxonomy" id="669464"/>
    <lineage>
        <taxon>Bacteria</taxon>
        <taxon>Bacillati</taxon>
        <taxon>Bacillota</taxon>
        <taxon>Bacilli</taxon>
        <taxon>Bacillales</taxon>
        <taxon>Paenibacillaceae</taxon>
        <taxon>Paenibacillus</taxon>
    </lineage>
</organism>
<comment type="caution">
    <text evidence="1">The sequence shown here is derived from an EMBL/GenBank/DDBJ whole genome shotgun (WGS) entry which is preliminary data.</text>
</comment>
<proteinExistence type="predicted"/>
<dbReference type="Pfam" id="PF22531">
    <property type="entry name" value="DUF7002"/>
    <property type="match status" value="1"/>
</dbReference>
<name>A0ABU9DER7_9BACL</name>
<reference evidence="1 2" key="1">
    <citation type="submission" date="2024-04" db="EMBL/GenBank/DDBJ databases">
        <title>draft genome sequnece of Paenibacillus filicis.</title>
        <authorList>
            <person name="Kim D.-U."/>
        </authorList>
    </citation>
    <scope>NUCLEOTIDE SEQUENCE [LARGE SCALE GENOMIC DNA]</scope>
    <source>
        <strain evidence="1 2">KACC14197</strain>
    </source>
</reference>
<dbReference type="Proteomes" id="UP001469365">
    <property type="component" value="Unassembled WGS sequence"/>
</dbReference>
<protein>
    <recommendedName>
        <fullName evidence="3">DarT domain-containing protein</fullName>
    </recommendedName>
</protein>
<dbReference type="InterPro" id="IPR054271">
    <property type="entry name" value="DUF7002"/>
</dbReference>
<keyword evidence="2" id="KW-1185">Reference proteome</keyword>
<dbReference type="EMBL" id="JBBPCC010000002">
    <property type="protein sequence ID" value="MEK8127259.1"/>
    <property type="molecule type" value="Genomic_DNA"/>
</dbReference>
<dbReference type="RefSeq" id="WP_341414313.1">
    <property type="nucleotide sequence ID" value="NZ_JBBPCC010000002.1"/>
</dbReference>
<evidence type="ECO:0008006" key="3">
    <source>
        <dbReference type="Google" id="ProtNLM"/>
    </source>
</evidence>
<evidence type="ECO:0000313" key="1">
    <source>
        <dbReference type="EMBL" id="MEK8127259.1"/>
    </source>
</evidence>